<evidence type="ECO:0000256" key="1">
    <source>
        <dbReference type="SAM" id="Phobius"/>
    </source>
</evidence>
<comment type="caution">
    <text evidence="2">The sequence shown here is derived from an EMBL/GenBank/DDBJ whole genome shotgun (WGS) entry which is preliminary data.</text>
</comment>
<sequence length="160" mass="16584">MDIAIATACRSAGTAIDVGPDAARRPSQAARVRILGAAVAMVLSVPLLTARLLSPDPAGLGTHQQLGLPPCSMRVLFDIRCPACGMTTSWSHFMRGELATSLRVNAGGTALAAVAITVVLMGLKCVWTGDWPSMAARKILSVAVVAAGAITVTDWLARTF</sequence>
<dbReference type="OrthoDB" id="285957at2"/>
<protein>
    <recommendedName>
        <fullName evidence="4">DUF2752 domain-containing protein</fullName>
    </recommendedName>
</protein>
<accession>A0A5C6B065</accession>
<dbReference type="Proteomes" id="UP000316213">
    <property type="component" value="Unassembled WGS sequence"/>
</dbReference>
<evidence type="ECO:0000313" key="2">
    <source>
        <dbReference type="EMBL" id="TWU03804.1"/>
    </source>
</evidence>
<evidence type="ECO:0000313" key="3">
    <source>
        <dbReference type="Proteomes" id="UP000316213"/>
    </source>
</evidence>
<dbReference type="AlphaFoldDB" id="A0A5C6B065"/>
<organism evidence="2 3">
    <name type="scientific">Neorhodopirellula pilleata</name>
    <dbReference type="NCBI Taxonomy" id="2714738"/>
    <lineage>
        <taxon>Bacteria</taxon>
        <taxon>Pseudomonadati</taxon>
        <taxon>Planctomycetota</taxon>
        <taxon>Planctomycetia</taxon>
        <taxon>Pirellulales</taxon>
        <taxon>Pirellulaceae</taxon>
        <taxon>Neorhodopirellula</taxon>
    </lineage>
</organism>
<keyword evidence="3" id="KW-1185">Reference proteome</keyword>
<keyword evidence="1" id="KW-1133">Transmembrane helix</keyword>
<evidence type="ECO:0008006" key="4">
    <source>
        <dbReference type="Google" id="ProtNLM"/>
    </source>
</evidence>
<reference evidence="2 3" key="1">
    <citation type="submission" date="2019-02" db="EMBL/GenBank/DDBJ databases">
        <title>Deep-cultivation of Planctomycetes and their phenomic and genomic characterization uncovers novel biology.</title>
        <authorList>
            <person name="Wiegand S."/>
            <person name="Jogler M."/>
            <person name="Boedeker C."/>
            <person name="Pinto D."/>
            <person name="Vollmers J."/>
            <person name="Rivas-Marin E."/>
            <person name="Kohn T."/>
            <person name="Peeters S.H."/>
            <person name="Heuer A."/>
            <person name="Rast P."/>
            <person name="Oberbeckmann S."/>
            <person name="Bunk B."/>
            <person name="Jeske O."/>
            <person name="Meyerdierks A."/>
            <person name="Storesund J.E."/>
            <person name="Kallscheuer N."/>
            <person name="Luecker S."/>
            <person name="Lage O.M."/>
            <person name="Pohl T."/>
            <person name="Merkel B.J."/>
            <person name="Hornburger P."/>
            <person name="Mueller R.-W."/>
            <person name="Bruemmer F."/>
            <person name="Labrenz M."/>
            <person name="Spormann A.M."/>
            <person name="Op Den Camp H."/>
            <person name="Overmann J."/>
            <person name="Amann R."/>
            <person name="Jetten M.S.M."/>
            <person name="Mascher T."/>
            <person name="Medema M.H."/>
            <person name="Devos D.P."/>
            <person name="Kaster A.-K."/>
            <person name="Ovreas L."/>
            <person name="Rohde M."/>
            <person name="Galperin M.Y."/>
            <person name="Jogler C."/>
        </authorList>
    </citation>
    <scope>NUCLEOTIDE SEQUENCE [LARGE SCALE GENOMIC DNA]</scope>
    <source>
        <strain evidence="2 3">Pla100</strain>
    </source>
</reference>
<feature type="transmembrane region" description="Helical" evidence="1">
    <location>
        <begin position="139"/>
        <end position="157"/>
    </location>
</feature>
<keyword evidence="1" id="KW-0472">Membrane</keyword>
<proteinExistence type="predicted"/>
<feature type="transmembrane region" description="Helical" evidence="1">
    <location>
        <begin position="104"/>
        <end position="127"/>
    </location>
</feature>
<gene>
    <name evidence="2" type="ORF">Pla100_07340</name>
</gene>
<dbReference type="InterPro" id="IPR021215">
    <property type="entry name" value="DUF2752"/>
</dbReference>
<dbReference type="EMBL" id="SJPM01000001">
    <property type="protein sequence ID" value="TWU03804.1"/>
    <property type="molecule type" value="Genomic_DNA"/>
</dbReference>
<keyword evidence="1" id="KW-0812">Transmembrane</keyword>
<dbReference type="Pfam" id="PF10825">
    <property type="entry name" value="DUF2752"/>
    <property type="match status" value="1"/>
</dbReference>
<name>A0A5C6B065_9BACT</name>
<feature type="transmembrane region" description="Helical" evidence="1">
    <location>
        <begin position="34"/>
        <end position="53"/>
    </location>
</feature>